<dbReference type="SUPFAM" id="SSF51679">
    <property type="entry name" value="Bacterial luciferase-like"/>
    <property type="match status" value="1"/>
</dbReference>
<protein>
    <recommendedName>
        <fullName evidence="3">Luciferase-like domain-containing protein</fullName>
    </recommendedName>
</protein>
<accession>A0ABP5B2U8</accession>
<gene>
    <name evidence="1" type="ORF">GCM10009716_40660</name>
</gene>
<evidence type="ECO:0008006" key="3">
    <source>
        <dbReference type="Google" id="ProtNLM"/>
    </source>
</evidence>
<dbReference type="Gene3D" id="3.20.20.30">
    <property type="entry name" value="Luciferase-like domain"/>
    <property type="match status" value="1"/>
</dbReference>
<evidence type="ECO:0000313" key="1">
    <source>
        <dbReference type="EMBL" id="GAA1928761.1"/>
    </source>
</evidence>
<sequence length="90" mass="9912">MAVSPALPLWLSTAIPPVRRWPEGGREVWQRAEGLGFHATYTYNHRSWRSFRDVPWFGALPTLTAAAAVTDRLRLGALVTSVKPSSPIAA</sequence>
<organism evidence="1 2">
    <name type="scientific">Streptomyces sodiiphilus</name>
    <dbReference type="NCBI Taxonomy" id="226217"/>
    <lineage>
        <taxon>Bacteria</taxon>
        <taxon>Bacillati</taxon>
        <taxon>Actinomycetota</taxon>
        <taxon>Actinomycetes</taxon>
        <taxon>Kitasatosporales</taxon>
        <taxon>Streptomycetaceae</taxon>
        <taxon>Streptomyces</taxon>
    </lineage>
</organism>
<dbReference type="EMBL" id="BAAAMJ010000052">
    <property type="protein sequence ID" value="GAA1928761.1"/>
    <property type="molecule type" value="Genomic_DNA"/>
</dbReference>
<proteinExistence type="predicted"/>
<dbReference type="InterPro" id="IPR036661">
    <property type="entry name" value="Luciferase-like_sf"/>
</dbReference>
<evidence type="ECO:0000313" key="2">
    <source>
        <dbReference type="Proteomes" id="UP001501303"/>
    </source>
</evidence>
<keyword evidence="2" id="KW-1185">Reference proteome</keyword>
<dbReference type="Proteomes" id="UP001501303">
    <property type="component" value="Unassembled WGS sequence"/>
</dbReference>
<reference evidence="2" key="1">
    <citation type="journal article" date="2019" name="Int. J. Syst. Evol. Microbiol.">
        <title>The Global Catalogue of Microorganisms (GCM) 10K type strain sequencing project: providing services to taxonomists for standard genome sequencing and annotation.</title>
        <authorList>
            <consortium name="The Broad Institute Genomics Platform"/>
            <consortium name="The Broad Institute Genome Sequencing Center for Infectious Disease"/>
            <person name="Wu L."/>
            <person name="Ma J."/>
        </authorList>
    </citation>
    <scope>NUCLEOTIDE SEQUENCE [LARGE SCALE GENOMIC DNA]</scope>
    <source>
        <strain evidence="2">JCM 13581</strain>
    </source>
</reference>
<comment type="caution">
    <text evidence="1">The sequence shown here is derived from an EMBL/GenBank/DDBJ whole genome shotgun (WGS) entry which is preliminary data.</text>
</comment>
<name>A0ABP5B2U8_9ACTN</name>